<dbReference type="EMBL" id="MRDE01000026">
    <property type="protein sequence ID" value="OMH25435.1"/>
    <property type="molecule type" value="Genomic_DNA"/>
</dbReference>
<evidence type="ECO:0000313" key="1">
    <source>
        <dbReference type="EMBL" id="OMH25435.1"/>
    </source>
</evidence>
<dbReference type="STRING" id="554083.BKD30_05920"/>
<comment type="caution">
    <text evidence="1">The sequence shown here is derived from an EMBL/GenBank/DDBJ whole genome shotgun (WGS) entry which is preliminary data.</text>
</comment>
<sequence>MPEPRSTDEKIAEQEKIYGQSLADRFGTVMSHYGISNRRLAAVLGISAPMLSQLSSGQRIKIGNPVVQERLLMLERDMASTMDPALILERVAASQPVATPTAGVTGAARSSASGRAGAVDRDAVVGHLRSAADRSALNAAADAAGPGALADLLRDAARPGTR</sequence>
<dbReference type="RefSeq" id="WP_076703151.1">
    <property type="nucleotide sequence ID" value="NZ_MRDE01000026.1"/>
</dbReference>
<evidence type="ECO:0008006" key="3">
    <source>
        <dbReference type="Google" id="ProtNLM"/>
    </source>
</evidence>
<name>A0A1R1LD57_9MICC</name>
<accession>A0A1R1LD57</accession>
<keyword evidence="2" id="KW-1185">Reference proteome</keyword>
<proteinExistence type="predicted"/>
<reference evidence="1 2" key="1">
    <citation type="submission" date="2016-12" db="EMBL/GenBank/DDBJ databases">
        <title>Draft genome of Tersicoccus phoenicis 1P05MA.</title>
        <authorList>
            <person name="Nakajima Y."/>
            <person name="Yoshizawa S."/>
            <person name="Nakamura K."/>
            <person name="Ogura Y."/>
            <person name="Hayashi T."/>
            <person name="Kogure K."/>
        </authorList>
    </citation>
    <scope>NUCLEOTIDE SEQUENCE [LARGE SCALE GENOMIC DNA]</scope>
    <source>
        <strain evidence="1 2">1p05MA</strain>
    </source>
</reference>
<dbReference type="Proteomes" id="UP000187085">
    <property type="component" value="Unassembled WGS sequence"/>
</dbReference>
<evidence type="ECO:0000313" key="2">
    <source>
        <dbReference type="Proteomes" id="UP000187085"/>
    </source>
</evidence>
<protein>
    <recommendedName>
        <fullName evidence="3">DNA-binding protein</fullName>
    </recommendedName>
</protein>
<organism evidence="1 2">
    <name type="scientific">Tersicoccus phoenicis</name>
    <dbReference type="NCBI Taxonomy" id="554083"/>
    <lineage>
        <taxon>Bacteria</taxon>
        <taxon>Bacillati</taxon>
        <taxon>Actinomycetota</taxon>
        <taxon>Actinomycetes</taxon>
        <taxon>Micrococcales</taxon>
        <taxon>Micrococcaceae</taxon>
        <taxon>Tersicoccus</taxon>
    </lineage>
</organism>
<gene>
    <name evidence="1" type="ORF">BKD30_05920</name>
</gene>
<dbReference type="AlphaFoldDB" id="A0A1R1LD57"/>
<dbReference type="OrthoDB" id="3680625at2"/>